<comment type="caution">
    <text evidence="3">The sequence shown here is derived from an EMBL/GenBank/DDBJ whole genome shotgun (WGS) entry which is preliminary data.</text>
</comment>
<reference evidence="3 4" key="1">
    <citation type="journal article" date="2019" name="Int. J. Syst. Evol. Microbiol.">
        <title>The Global Catalogue of Microorganisms (GCM) 10K type strain sequencing project: providing services to taxonomists for standard genome sequencing and annotation.</title>
        <authorList>
            <consortium name="The Broad Institute Genomics Platform"/>
            <consortium name="The Broad Institute Genome Sequencing Center for Infectious Disease"/>
            <person name="Wu L."/>
            <person name="Ma J."/>
        </authorList>
    </citation>
    <scope>NUCLEOTIDE SEQUENCE [LARGE SCALE GENOMIC DNA]</scope>
    <source>
        <strain evidence="3 4">JCM 16083</strain>
    </source>
</reference>
<evidence type="ECO:0000256" key="1">
    <source>
        <dbReference type="ARBA" id="ARBA00022729"/>
    </source>
</evidence>
<dbReference type="EMBL" id="BAAAFH010000011">
    <property type="protein sequence ID" value="GAA0875869.1"/>
    <property type="molecule type" value="Genomic_DNA"/>
</dbReference>
<dbReference type="Proteomes" id="UP001501126">
    <property type="component" value="Unassembled WGS sequence"/>
</dbReference>
<dbReference type="Pfam" id="PF18962">
    <property type="entry name" value="Por_Secre_tail"/>
    <property type="match status" value="1"/>
</dbReference>
<evidence type="ECO:0000313" key="3">
    <source>
        <dbReference type="EMBL" id="GAA0875869.1"/>
    </source>
</evidence>
<gene>
    <name evidence="3" type="ORF">GCM10009118_22780</name>
</gene>
<dbReference type="InterPro" id="IPR026444">
    <property type="entry name" value="Secre_tail"/>
</dbReference>
<sequence length="819" mass="89561">MKYLRLIWIPILLGLTHNVSGQTEYMINGGFEQWDNDDNNDGIADDYYDHSIEYAVGWHNLINTCDVVHPNYDMISGTPRTGVACGRFGAPQNGMAEFCYGTTQPLTAGDTYRVSFWVRKDYSTGADKQIGVVIAPTVPNVQLSPYSSSIQPLITYVPTGTQYVQVSACFTAQSSGTHYLTFGPFGGVSTPESNIYLIDDVSVTSIDPATQLPVAGLTIPTTAYCVGDAISVDGSSTTNEEGYRWEIVRTSPGGDVRYNSGDQTGQAGTLDVSAVIGTVLPGECYRVSLTALGSCTDRTYVDFCFVNPRVDILHEGTAVCENNPVELTATGDNGWVYTWSNGQSGVGLKTVTVSPTLGNSNYSVTVTTPEGCTFTQSLTLVVHTADNLAPWMDGINGTGEYTYYVSAGGLVSFTSTLYNDDPSEQIVYFETYDIPSSFTTVPPSPAGGTFSFNWQTSPATPPGEYYFTLSADDRNACIPLTGTFTFRIIVVCRYCPICINYEDRTPYNDPLPGETKVGNCIYAGLTDPVETGNADVLFQAGNEIVLGDFFSAGPGFIGEIDPSVCVDDCEECCEEWEGFTLDTPLPDIFTPNDDGLNDFWFVRDEDHPFCAFNAQGFSLLIFNRWGNVVHKLEDYGVGCCSYTAPSPSNPIPYSSIYWDGRDHITGELVTSEAYYFYSITLFGCGWDEHFSGSIYVNYTHQYNGLGLLEQNDAYLLPVQAELREPITMEEGEEENERVRQPSQSAITLSPNPATDRVTIHGLEEPEYDMVLLSGKGSKVLQKKVAPGDNQINISHLAPGTYFVLITTEDTVHFDKLVIN</sequence>
<dbReference type="Gene3D" id="2.60.120.260">
    <property type="entry name" value="Galactose-binding domain-like"/>
    <property type="match status" value="1"/>
</dbReference>
<keyword evidence="4" id="KW-1185">Reference proteome</keyword>
<evidence type="ECO:0000313" key="4">
    <source>
        <dbReference type="Proteomes" id="UP001501126"/>
    </source>
</evidence>
<organism evidence="3 4">
    <name type="scientific">Wandonia haliotis</name>
    <dbReference type="NCBI Taxonomy" id="574963"/>
    <lineage>
        <taxon>Bacteria</taxon>
        <taxon>Pseudomonadati</taxon>
        <taxon>Bacteroidota</taxon>
        <taxon>Flavobacteriia</taxon>
        <taxon>Flavobacteriales</taxon>
        <taxon>Crocinitomicaceae</taxon>
        <taxon>Wandonia</taxon>
    </lineage>
</organism>
<dbReference type="SUPFAM" id="SSF49785">
    <property type="entry name" value="Galactose-binding domain-like"/>
    <property type="match status" value="1"/>
</dbReference>
<keyword evidence="1" id="KW-0732">Signal</keyword>
<dbReference type="NCBIfam" id="TIGR04183">
    <property type="entry name" value="Por_Secre_tail"/>
    <property type="match status" value="1"/>
</dbReference>
<protein>
    <recommendedName>
        <fullName evidence="2">Secretion system C-terminal sorting domain-containing protein</fullName>
    </recommendedName>
</protein>
<dbReference type="RefSeq" id="WP_343787785.1">
    <property type="nucleotide sequence ID" value="NZ_BAAAFH010000011.1"/>
</dbReference>
<dbReference type="InterPro" id="IPR008979">
    <property type="entry name" value="Galactose-bd-like_sf"/>
</dbReference>
<evidence type="ECO:0000259" key="2">
    <source>
        <dbReference type="Pfam" id="PF18962"/>
    </source>
</evidence>
<accession>A0ABN1MRB0</accession>
<dbReference type="Pfam" id="PF13585">
    <property type="entry name" value="CHU_C"/>
    <property type="match status" value="1"/>
</dbReference>
<feature type="domain" description="Secretion system C-terminal sorting" evidence="2">
    <location>
        <begin position="750"/>
        <end position="818"/>
    </location>
</feature>
<name>A0ABN1MRB0_9FLAO</name>
<proteinExistence type="predicted"/>